<dbReference type="Proteomes" id="UP000660729">
    <property type="component" value="Unassembled WGS sequence"/>
</dbReference>
<accession>A0A8H6VRY7</accession>
<dbReference type="EMBL" id="JABCIY010000024">
    <property type="protein sequence ID" value="KAF7196655.1"/>
    <property type="molecule type" value="Genomic_DNA"/>
</dbReference>
<protein>
    <submittedName>
        <fullName evidence="1">Uncharacterized protein</fullName>
    </submittedName>
</protein>
<reference evidence="1" key="1">
    <citation type="submission" date="2020-04" db="EMBL/GenBank/DDBJ databases">
        <title>Draft genome resource of the tomato pathogen Pseudocercospora fuligena.</title>
        <authorList>
            <person name="Zaccaron A."/>
        </authorList>
    </citation>
    <scope>NUCLEOTIDE SEQUENCE</scope>
    <source>
        <strain evidence="1">PF001</strain>
    </source>
</reference>
<comment type="caution">
    <text evidence="1">The sequence shown here is derived from an EMBL/GenBank/DDBJ whole genome shotgun (WGS) entry which is preliminary data.</text>
</comment>
<proteinExistence type="predicted"/>
<dbReference type="OrthoDB" id="417697at2759"/>
<sequence>MAPKMNKYINFIRGPNSLQEQTSWVKNFHTRLHEAGAELVAHDLHWTAKSAMLMKQEIAYLGGRERCENLRARDPRSPEAAELEELTNAAFAECLELDRRSVIDGEMVTWVVRKK</sequence>
<keyword evidence="2" id="KW-1185">Reference proteome</keyword>
<dbReference type="AlphaFoldDB" id="A0A8H6VRY7"/>
<gene>
    <name evidence="1" type="ORF">HII31_02025</name>
</gene>
<evidence type="ECO:0000313" key="2">
    <source>
        <dbReference type="Proteomes" id="UP000660729"/>
    </source>
</evidence>
<evidence type="ECO:0000313" key="1">
    <source>
        <dbReference type="EMBL" id="KAF7196655.1"/>
    </source>
</evidence>
<organism evidence="1 2">
    <name type="scientific">Pseudocercospora fuligena</name>
    <dbReference type="NCBI Taxonomy" id="685502"/>
    <lineage>
        <taxon>Eukaryota</taxon>
        <taxon>Fungi</taxon>
        <taxon>Dikarya</taxon>
        <taxon>Ascomycota</taxon>
        <taxon>Pezizomycotina</taxon>
        <taxon>Dothideomycetes</taxon>
        <taxon>Dothideomycetidae</taxon>
        <taxon>Mycosphaerellales</taxon>
        <taxon>Mycosphaerellaceae</taxon>
        <taxon>Pseudocercospora</taxon>
    </lineage>
</organism>
<name>A0A8H6VRY7_9PEZI</name>